<evidence type="ECO:0000256" key="1">
    <source>
        <dbReference type="SAM" id="Phobius"/>
    </source>
</evidence>
<sequence>MTRHEDMAGRVLAVVVRALPFHRKDWGQAMRAELAAITEGPARRQFVRGCTRAVLLSGTALRTLAGYVGMLVFAAVILRQTADLPSAGVRVEAIGLIAVITVLAWCGRRRGALGPAGIDLVPRLIRLAGYAAVMTTVAVLLTTGTNDPTGWWLAALAVGVYLTGFLRATTQPAADALSLPIAATLTLVGLAVWWVPMLLLIGVRAAPILTFLVACALVPAGTALGSRTGSPIKGTLSGLAAAAVTLLLFFLAAVLTYRLAPGLVPDIAGPGDAGGLTPAAKAETNQIESIDPYVADFLLGAVLSGILTAVSVRRRPGVATGIRRFPGEVYPADR</sequence>
<reference evidence="2 3" key="1">
    <citation type="submission" date="2019-03" db="EMBL/GenBank/DDBJ databases">
        <title>Genomic Encyclopedia of Type Strains, Phase IV (KMG-IV): sequencing the most valuable type-strain genomes for metagenomic binning, comparative biology and taxonomic classification.</title>
        <authorList>
            <person name="Goeker M."/>
        </authorList>
    </citation>
    <scope>NUCLEOTIDE SEQUENCE [LARGE SCALE GENOMIC DNA]</scope>
    <source>
        <strain evidence="2 3">DSM 45934</strain>
    </source>
</reference>
<comment type="caution">
    <text evidence="2">The sequence shown here is derived from an EMBL/GenBank/DDBJ whole genome shotgun (WGS) entry which is preliminary data.</text>
</comment>
<feature type="transmembrane region" description="Helical" evidence="1">
    <location>
        <begin position="151"/>
        <end position="169"/>
    </location>
</feature>
<feature type="transmembrane region" description="Helical" evidence="1">
    <location>
        <begin position="127"/>
        <end position="145"/>
    </location>
</feature>
<organism evidence="2 3">
    <name type="scientific">Actinocrispum wychmicini</name>
    <dbReference type="NCBI Taxonomy" id="1213861"/>
    <lineage>
        <taxon>Bacteria</taxon>
        <taxon>Bacillati</taxon>
        <taxon>Actinomycetota</taxon>
        <taxon>Actinomycetes</taxon>
        <taxon>Pseudonocardiales</taxon>
        <taxon>Pseudonocardiaceae</taxon>
        <taxon>Actinocrispum</taxon>
    </lineage>
</organism>
<dbReference type="RefSeq" id="WP_132113805.1">
    <property type="nucleotide sequence ID" value="NZ_SLWS01000002.1"/>
</dbReference>
<accession>A0A4R2JXQ8</accession>
<dbReference type="AlphaFoldDB" id="A0A4R2JXQ8"/>
<dbReference type="OrthoDB" id="3693435at2"/>
<evidence type="ECO:0000313" key="2">
    <source>
        <dbReference type="EMBL" id="TCO62208.1"/>
    </source>
</evidence>
<feature type="transmembrane region" description="Helical" evidence="1">
    <location>
        <begin position="293"/>
        <end position="312"/>
    </location>
</feature>
<feature type="transmembrane region" description="Helical" evidence="1">
    <location>
        <begin position="89"/>
        <end position="106"/>
    </location>
</feature>
<feature type="transmembrane region" description="Helical" evidence="1">
    <location>
        <begin position="176"/>
        <end position="195"/>
    </location>
</feature>
<dbReference type="EMBL" id="SLWS01000002">
    <property type="protein sequence ID" value="TCO62208.1"/>
    <property type="molecule type" value="Genomic_DNA"/>
</dbReference>
<keyword evidence="1" id="KW-0472">Membrane</keyword>
<feature type="transmembrane region" description="Helical" evidence="1">
    <location>
        <begin position="201"/>
        <end position="224"/>
    </location>
</feature>
<gene>
    <name evidence="2" type="ORF">EV192_102345</name>
</gene>
<protein>
    <submittedName>
        <fullName evidence="2">Uncharacterized protein</fullName>
    </submittedName>
</protein>
<proteinExistence type="predicted"/>
<dbReference type="Proteomes" id="UP000295680">
    <property type="component" value="Unassembled WGS sequence"/>
</dbReference>
<keyword evidence="1" id="KW-0812">Transmembrane</keyword>
<keyword evidence="1" id="KW-1133">Transmembrane helix</keyword>
<feature type="transmembrane region" description="Helical" evidence="1">
    <location>
        <begin position="236"/>
        <end position="257"/>
    </location>
</feature>
<name>A0A4R2JXQ8_9PSEU</name>
<feature type="transmembrane region" description="Helical" evidence="1">
    <location>
        <begin position="53"/>
        <end position="77"/>
    </location>
</feature>
<evidence type="ECO:0000313" key="3">
    <source>
        <dbReference type="Proteomes" id="UP000295680"/>
    </source>
</evidence>
<keyword evidence="3" id="KW-1185">Reference proteome</keyword>